<dbReference type="STRING" id="1124188.SAMN05444377_11324"/>
<dbReference type="RefSeq" id="WP_073364146.1">
    <property type="nucleotide sequence ID" value="NZ_FQVQ01000013.1"/>
</dbReference>
<name>A0A1M5CW38_9FLAO</name>
<dbReference type="EMBL" id="FQVQ01000013">
    <property type="protein sequence ID" value="SHF58990.1"/>
    <property type="molecule type" value="Genomic_DNA"/>
</dbReference>
<evidence type="ECO:0000313" key="3">
    <source>
        <dbReference type="Proteomes" id="UP000184147"/>
    </source>
</evidence>
<keyword evidence="1" id="KW-0472">Membrane</keyword>
<evidence type="ECO:0000256" key="1">
    <source>
        <dbReference type="SAM" id="Phobius"/>
    </source>
</evidence>
<gene>
    <name evidence="2" type="ORF">SAMN05444377_11324</name>
</gene>
<dbReference type="Proteomes" id="UP000184147">
    <property type="component" value="Unassembled WGS sequence"/>
</dbReference>
<organism evidence="2 3">
    <name type="scientific">Flavobacterium fontis</name>
    <dbReference type="NCBI Taxonomy" id="1124188"/>
    <lineage>
        <taxon>Bacteria</taxon>
        <taxon>Pseudomonadati</taxon>
        <taxon>Bacteroidota</taxon>
        <taxon>Flavobacteriia</taxon>
        <taxon>Flavobacteriales</taxon>
        <taxon>Flavobacteriaceae</taxon>
        <taxon>Flavobacterium</taxon>
    </lineage>
</organism>
<keyword evidence="1" id="KW-0812">Transmembrane</keyword>
<accession>A0A1M5CW38</accession>
<reference evidence="2 3" key="1">
    <citation type="submission" date="2016-11" db="EMBL/GenBank/DDBJ databases">
        <authorList>
            <person name="Jaros S."/>
            <person name="Januszkiewicz K."/>
            <person name="Wedrychowicz H."/>
        </authorList>
    </citation>
    <scope>NUCLEOTIDE SEQUENCE [LARGE SCALE GENOMIC DNA]</scope>
    <source>
        <strain evidence="2 3">DSM 25660</strain>
    </source>
</reference>
<keyword evidence="1" id="KW-1133">Transmembrane helix</keyword>
<keyword evidence="3" id="KW-1185">Reference proteome</keyword>
<proteinExistence type="predicted"/>
<dbReference type="AlphaFoldDB" id="A0A1M5CW38"/>
<protein>
    <submittedName>
        <fullName evidence="2">Uncharacterized protein</fullName>
    </submittedName>
</protein>
<feature type="transmembrane region" description="Helical" evidence="1">
    <location>
        <begin position="6"/>
        <end position="22"/>
    </location>
</feature>
<sequence length="95" mass="11278">MVTQFLMLVLIVGVGLVVRLGWQLKQMRRHHSSKMQALQALMIRLQDRQALLFEQSKLMRSYQSIYTQEMRQIGEEILELQKMMLQRITSRNDVS</sequence>
<evidence type="ECO:0000313" key="2">
    <source>
        <dbReference type="EMBL" id="SHF58990.1"/>
    </source>
</evidence>